<feature type="signal peptide" evidence="1">
    <location>
        <begin position="1"/>
        <end position="34"/>
    </location>
</feature>
<comment type="caution">
    <text evidence="3">The sequence shown here is derived from an EMBL/GenBank/DDBJ whole genome shotgun (WGS) entry which is preliminary data.</text>
</comment>
<accession>A0A1V8ZWU8</accession>
<dbReference type="STRING" id="1962155.B1813_20740"/>
<dbReference type="GO" id="GO:0016853">
    <property type="term" value="F:isomerase activity"/>
    <property type="evidence" value="ECO:0007669"/>
    <property type="project" value="UniProtKB-KW"/>
</dbReference>
<evidence type="ECO:0000313" key="3">
    <source>
        <dbReference type="EMBL" id="OQO89375.1"/>
    </source>
</evidence>
<keyword evidence="1" id="KW-0732">Signal</keyword>
<dbReference type="InterPro" id="IPR013022">
    <property type="entry name" value="Xyl_isomerase-like_TIM-brl"/>
</dbReference>
<dbReference type="SUPFAM" id="SSF51658">
    <property type="entry name" value="Xylose isomerase-like"/>
    <property type="match status" value="1"/>
</dbReference>
<evidence type="ECO:0000259" key="2">
    <source>
        <dbReference type="Pfam" id="PF01261"/>
    </source>
</evidence>
<dbReference type="EMBL" id="MWIH01000009">
    <property type="protein sequence ID" value="OQO89375.1"/>
    <property type="molecule type" value="Genomic_DNA"/>
</dbReference>
<keyword evidence="3" id="KW-0413">Isomerase</keyword>
<dbReference type="InterPro" id="IPR050312">
    <property type="entry name" value="IolE/XylAMocC-like"/>
</dbReference>
<evidence type="ECO:0000256" key="1">
    <source>
        <dbReference type="SAM" id="SignalP"/>
    </source>
</evidence>
<dbReference type="Gene3D" id="3.20.20.150">
    <property type="entry name" value="Divalent-metal-dependent TIM barrel enzymes"/>
    <property type="match status" value="1"/>
</dbReference>
<dbReference type="Pfam" id="PF01261">
    <property type="entry name" value="AP_endonuc_2"/>
    <property type="match status" value="1"/>
</dbReference>
<evidence type="ECO:0000313" key="4">
    <source>
        <dbReference type="Proteomes" id="UP000192591"/>
    </source>
</evidence>
<dbReference type="PANTHER" id="PTHR12110:SF41">
    <property type="entry name" value="INOSOSE DEHYDRATASE"/>
    <property type="match status" value="1"/>
</dbReference>
<organism evidence="3 4">
    <name type="scientific">Saccharomonospora piscinae</name>
    <dbReference type="NCBI Taxonomy" id="687388"/>
    <lineage>
        <taxon>Bacteria</taxon>
        <taxon>Bacillati</taxon>
        <taxon>Actinomycetota</taxon>
        <taxon>Actinomycetes</taxon>
        <taxon>Pseudonocardiales</taxon>
        <taxon>Pseudonocardiaceae</taxon>
        <taxon>Saccharomonospora</taxon>
    </lineage>
</organism>
<keyword evidence="4" id="KW-1185">Reference proteome</keyword>
<name>A0A1V8ZWU8_SACPI</name>
<protein>
    <submittedName>
        <fullName evidence="3">Sugar phosphate isomerase</fullName>
    </submittedName>
</protein>
<dbReference type="AlphaFoldDB" id="A0A1V8ZWU8"/>
<dbReference type="RefSeq" id="WP_081194790.1">
    <property type="nucleotide sequence ID" value="NZ_MWIH01000009.1"/>
</dbReference>
<proteinExistence type="predicted"/>
<feature type="domain" description="Xylose isomerase-like TIM barrel" evidence="2">
    <location>
        <begin position="67"/>
        <end position="250"/>
    </location>
</feature>
<reference evidence="3 4" key="1">
    <citation type="submission" date="2017-02" db="EMBL/GenBank/DDBJ databases">
        <title>Draft genome of Saccharomonospora sp. 154.</title>
        <authorList>
            <person name="Alonso-Carmona G.S."/>
            <person name="De La Haba R."/>
            <person name="Vera-Gargallo B."/>
            <person name="Sandoval-Trujillo A.H."/>
            <person name="Ramirez-Duran N."/>
            <person name="Ventosa A."/>
        </authorList>
    </citation>
    <scope>NUCLEOTIDE SEQUENCE [LARGE SCALE GENOMIC DNA]</scope>
    <source>
        <strain evidence="3 4">LRS4.154</strain>
    </source>
</reference>
<feature type="chain" id="PRO_5012777052" evidence="1">
    <location>
        <begin position="35"/>
        <end position="285"/>
    </location>
</feature>
<dbReference type="Proteomes" id="UP000192591">
    <property type="component" value="Unassembled WGS sequence"/>
</dbReference>
<dbReference type="PANTHER" id="PTHR12110">
    <property type="entry name" value="HYDROXYPYRUVATE ISOMERASE"/>
    <property type="match status" value="1"/>
</dbReference>
<dbReference type="InterPro" id="IPR006311">
    <property type="entry name" value="TAT_signal"/>
</dbReference>
<sequence>MSDKGLSRRAMLRTAAGAAAGVGLAGAMSGTAQASWFPGGRRIPQRMISIQLYTLRTLLESDLEGTLEAVADIGYRSVELAGTYGRSAAEFRRLLDRYGLTATSAHVGFDGADVNQLIEDAKTIGYRKAACAWAQYGTLAEWRDFADRLDDAASAFRRAGISYGYHNHDHEYQPIDGVRPIDVIADRTKWYNVHLEYDLYWVVVGGADPVEEYYRRFGRVKQFHVKDRGEDGGWADVGTGDIDWRTLFRRTWPGPMKQYIVEHDAPSDPLNTAKVGYDYLRNLRF</sequence>
<dbReference type="PROSITE" id="PS51318">
    <property type="entry name" value="TAT"/>
    <property type="match status" value="1"/>
</dbReference>
<gene>
    <name evidence="3" type="ORF">B1813_20740</name>
</gene>
<dbReference type="InterPro" id="IPR036237">
    <property type="entry name" value="Xyl_isomerase-like_sf"/>
</dbReference>